<feature type="transmembrane region" description="Helical" evidence="7">
    <location>
        <begin position="452"/>
        <end position="471"/>
    </location>
</feature>
<evidence type="ECO:0000313" key="9">
    <source>
        <dbReference type="EMBL" id="MBD7912876.1"/>
    </source>
</evidence>
<dbReference type="Pfam" id="PF02687">
    <property type="entry name" value="FtsX"/>
    <property type="match status" value="2"/>
</dbReference>
<dbReference type="InterPro" id="IPR003838">
    <property type="entry name" value="ABC3_permease_C"/>
</dbReference>
<reference evidence="9 10" key="1">
    <citation type="submission" date="2020-08" db="EMBL/GenBank/DDBJ databases">
        <title>A Genomic Blueprint of the Chicken Gut Microbiome.</title>
        <authorList>
            <person name="Gilroy R."/>
            <person name="Ravi A."/>
            <person name="Getino M."/>
            <person name="Pursley I."/>
            <person name="Horton D.L."/>
            <person name="Alikhan N.-F."/>
            <person name="Baker D."/>
            <person name="Gharbi K."/>
            <person name="Hall N."/>
            <person name="Watson M."/>
            <person name="Adriaenssens E.M."/>
            <person name="Foster-Nyarko E."/>
            <person name="Jarju S."/>
            <person name="Secka A."/>
            <person name="Antonio M."/>
            <person name="Oren A."/>
            <person name="Chaudhuri R."/>
            <person name="La Ragione R.M."/>
            <person name="Hildebrand F."/>
            <person name="Pallen M.J."/>
        </authorList>
    </citation>
    <scope>NUCLEOTIDE SEQUENCE [LARGE SCALE GENOMIC DNA]</scope>
    <source>
        <strain evidence="9 10">Sa3CVN1</strain>
    </source>
</reference>
<proteinExistence type="inferred from homology"/>
<keyword evidence="4 7" id="KW-1133">Transmembrane helix</keyword>
<name>A0ABR8PXH3_9CLOT</name>
<dbReference type="PANTHER" id="PTHR30572">
    <property type="entry name" value="MEMBRANE COMPONENT OF TRANSPORTER-RELATED"/>
    <property type="match status" value="1"/>
</dbReference>
<feature type="transmembrane region" description="Helical" evidence="7">
    <location>
        <begin position="381"/>
        <end position="400"/>
    </location>
</feature>
<feature type="transmembrane region" description="Helical" evidence="7">
    <location>
        <begin position="782"/>
        <end position="809"/>
    </location>
</feature>
<evidence type="ECO:0000256" key="4">
    <source>
        <dbReference type="ARBA" id="ARBA00022989"/>
    </source>
</evidence>
<evidence type="ECO:0000256" key="3">
    <source>
        <dbReference type="ARBA" id="ARBA00022692"/>
    </source>
</evidence>
<dbReference type="InterPro" id="IPR050250">
    <property type="entry name" value="Macrolide_Exporter_MacB"/>
</dbReference>
<accession>A0ABR8PXH3</accession>
<feature type="domain" description="ABC3 transporter permease C-terminal" evidence="8">
    <location>
        <begin position="277"/>
        <end position="411"/>
    </location>
</feature>
<feature type="transmembrane region" description="Helical" evidence="7">
    <location>
        <begin position="318"/>
        <end position="340"/>
    </location>
</feature>
<keyword evidence="2" id="KW-1003">Cell membrane</keyword>
<keyword evidence="3 7" id="KW-0812">Transmembrane</keyword>
<evidence type="ECO:0000256" key="5">
    <source>
        <dbReference type="ARBA" id="ARBA00023136"/>
    </source>
</evidence>
<organism evidence="9 10">
    <name type="scientific">Clostridium cibarium</name>
    <dbReference type="NCBI Taxonomy" id="2762247"/>
    <lineage>
        <taxon>Bacteria</taxon>
        <taxon>Bacillati</taxon>
        <taxon>Bacillota</taxon>
        <taxon>Clostridia</taxon>
        <taxon>Eubacteriales</taxon>
        <taxon>Clostridiaceae</taxon>
        <taxon>Clostridium</taxon>
    </lineage>
</organism>
<dbReference type="PANTHER" id="PTHR30572:SF4">
    <property type="entry name" value="ABC TRANSPORTER PERMEASE YTRF"/>
    <property type="match status" value="1"/>
</dbReference>
<evidence type="ECO:0000313" key="10">
    <source>
        <dbReference type="Proteomes" id="UP000627781"/>
    </source>
</evidence>
<feature type="transmembrane region" description="Helical" evidence="7">
    <location>
        <begin position="268"/>
        <end position="294"/>
    </location>
</feature>
<protein>
    <submittedName>
        <fullName evidence="9">FtsX-like permease family protein</fullName>
    </submittedName>
</protein>
<dbReference type="RefSeq" id="WP_191769785.1">
    <property type="nucleotide sequence ID" value="NZ_JACSRA010000030.1"/>
</dbReference>
<comment type="subcellular location">
    <subcellularLocation>
        <location evidence="1">Cell membrane</location>
        <topology evidence="1">Multi-pass membrane protein</topology>
    </subcellularLocation>
</comment>
<feature type="domain" description="ABC3 transporter permease C-terminal" evidence="8">
    <location>
        <begin position="704"/>
        <end position="819"/>
    </location>
</feature>
<gene>
    <name evidence="9" type="ORF">H9661_16110</name>
</gene>
<comment type="similarity">
    <text evidence="6">Belongs to the ABC-4 integral membrane protein family.</text>
</comment>
<feature type="transmembrane region" description="Helical" evidence="7">
    <location>
        <begin position="753"/>
        <end position="776"/>
    </location>
</feature>
<sequence length="827" mass="91503">MKSYSTLAWKELKAQKVTSILILIAIVLSTVMTTAIGQSLGILRYLRQQQAVQLNGYRYATFHNIDENQINELSKDQRLSWTGSNILLGTTKLKNSGVTISLNEYDKNSINAYPGISKVKSGRLPENACEIALSQNTLELMNFSGGIGDTIHLDLDISLLKDKNATYKYGADFKLCGILENNYLGYSSGLVVGIAGSGTAKEILPEKYQVYFLDFITSNKKDFQRTVLNLADEFHIDKDYIQYNWLYLDSLGINYDSNSDREGKTSGFSFMTVTGFLIGFLVLLAAGLVIYNILKIAVGKRIKEYGCLRAIGADRKQLYYLVVKQICILCGIGIPLGAIIGTLSAKGITKIVTSSFPPDAFMASSVEEVITLIEQNSSSKLLPLLISALITLLFAFLAAIPAARYAGKVSPTVAMAETFVKIKRKNRKKKHIRNFEMFYANLNLKRNTGRSAITIISLVMSITVFIALNAFSNLLDSSKEVQKLHIGDYSLTNETVGFSPSIVAKIGEQRGVASLSTIKFMEYHQNKNRSLDIKIDFQLKQPYETIQVIGVDEERLKKLYPNMTEAENQALKSGIACLIKNPVSMSIEGEVHEATSFKPGDRITVQDCSMDVIGNTEAVSLVGKGYSNGVQVIVYDTIYDKLTGKNEYTELYPILAKDADKDAIEQIFKDICSEIPESSWISFNNTDKQLEESCQQIKMLAWGLIIFIGLIGLLNIINTTYTNIHTRIDEIGMLRAIGMSSSSLYKTFLWEGVYYGIIASIVGSLAGYICTIFVQAATTEKIALVAIPIVSILEVTIISVISCLITTLIPLRKITRMSIVNSIDIVE</sequence>
<evidence type="ECO:0000259" key="8">
    <source>
        <dbReference type="Pfam" id="PF02687"/>
    </source>
</evidence>
<comment type="caution">
    <text evidence="9">The sequence shown here is derived from an EMBL/GenBank/DDBJ whole genome shotgun (WGS) entry which is preliminary data.</text>
</comment>
<dbReference type="EMBL" id="JACSRA010000030">
    <property type="protein sequence ID" value="MBD7912876.1"/>
    <property type="molecule type" value="Genomic_DNA"/>
</dbReference>
<keyword evidence="10" id="KW-1185">Reference proteome</keyword>
<dbReference type="Proteomes" id="UP000627781">
    <property type="component" value="Unassembled WGS sequence"/>
</dbReference>
<feature type="transmembrane region" description="Helical" evidence="7">
    <location>
        <begin position="699"/>
        <end position="717"/>
    </location>
</feature>
<evidence type="ECO:0000256" key="7">
    <source>
        <dbReference type="SAM" id="Phobius"/>
    </source>
</evidence>
<evidence type="ECO:0000256" key="1">
    <source>
        <dbReference type="ARBA" id="ARBA00004651"/>
    </source>
</evidence>
<evidence type="ECO:0000256" key="6">
    <source>
        <dbReference type="ARBA" id="ARBA00038076"/>
    </source>
</evidence>
<keyword evidence="5 7" id="KW-0472">Membrane</keyword>
<evidence type="ECO:0000256" key="2">
    <source>
        <dbReference type="ARBA" id="ARBA00022475"/>
    </source>
</evidence>